<evidence type="ECO:0000313" key="5">
    <source>
        <dbReference type="EMBL" id="KIZ05587.1"/>
    </source>
</evidence>
<dbReference type="InterPro" id="IPR036393">
    <property type="entry name" value="AceGlu_kinase-like_sf"/>
</dbReference>
<keyword evidence="1" id="KW-0028">Amino-acid biosynthesis</keyword>
<dbReference type="GeneID" id="25735241"/>
<dbReference type="Pfam" id="PF00696">
    <property type="entry name" value="AA_kinase"/>
    <property type="match status" value="1"/>
</dbReference>
<dbReference type="SUPFAM" id="SSF53633">
    <property type="entry name" value="Carbamate kinase-like"/>
    <property type="match status" value="1"/>
</dbReference>
<evidence type="ECO:0000256" key="2">
    <source>
        <dbReference type="ARBA" id="ARBA00022857"/>
    </source>
</evidence>
<reference evidence="5 6" key="1">
    <citation type="journal article" date="2013" name="BMC Genomics">
        <title>Reconstruction of the lipid metabolism for the microalga Monoraphidium neglectum from its genome sequence reveals characteristics suitable for biofuel production.</title>
        <authorList>
            <person name="Bogen C."/>
            <person name="Al-Dilaimi A."/>
            <person name="Albersmeier A."/>
            <person name="Wichmann J."/>
            <person name="Grundmann M."/>
            <person name="Rupp O."/>
            <person name="Lauersen K.J."/>
            <person name="Blifernez-Klassen O."/>
            <person name="Kalinowski J."/>
            <person name="Goesmann A."/>
            <person name="Mussgnug J.H."/>
            <person name="Kruse O."/>
        </authorList>
    </citation>
    <scope>NUCLEOTIDE SEQUENCE [LARGE SCALE GENOMIC DNA]</scope>
    <source>
        <strain evidence="5 6">SAG 48.87</strain>
    </source>
</reference>
<dbReference type="GO" id="GO:0009088">
    <property type="term" value="P:threonine biosynthetic process"/>
    <property type="evidence" value="ECO:0007669"/>
    <property type="project" value="UniProtKB-KW"/>
</dbReference>
<dbReference type="Gene3D" id="3.40.1160.10">
    <property type="entry name" value="Acetylglutamate kinase-like"/>
    <property type="match status" value="1"/>
</dbReference>
<evidence type="ECO:0000256" key="3">
    <source>
        <dbReference type="SAM" id="MobiDB-lite"/>
    </source>
</evidence>
<proteinExistence type="predicted"/>
<keyword evidence="5" id="KW-0560">Oxidoreductase</keyword>
<dbReference type="GO" id="GO:0004072">
    <property type="term" value="F:aspartate kinase activity"/>
    <property type="evidence" value="ECO:0007669"/>
    <property type="project" value="InterPro"/>
</dbReference>
<dbReference type="InterPro" id="IPR018042">
    <property type="entry name" value="Aspartate_kinase_CS"/>
</dbReference>
<dbReference type="PROSITE" id="PS00324">
    <property type="entry name" value="ASPARTOKINASE"/>
    <property type="match status" value="1"/>
</dbReference>
<dbReference type="GO" id="GO:0004412">
    <property type="term" value="F:homoserine dehydrogenase activity"/>
    <property type="evidence" value="ECO:0007669"/>
    <property type="project" value="UniProtKB-EC"/>
</dbReference>
<dbReference type="Proteomes" id="UP000054498">
    <property type="component" value="Unassembled WGS sequence"/>
</dbReference>
<dbReference type="KEGG" id="mng:MNEG_2363"/>
<dbReference type="RefSeq" id="XP_013904606.1">
    <property type="nucleotide sequence ID" value="XM_014049152.1"/>
</dbReference>
<dbReference type="OrthoDB" id="67851at2759"/>
<keyword evidence="6" id="KW-1185">Reference proteome</keyword>
<dbReference type="EC" id="1.1.1.3" evidence="5"/>
<protein>
    <submittedName>
        <fullName evidence="5">Bifunctional aspartokinase/homoserine dehydrogenase 1</fullName>
        <ecNumber evidence="5">1.1.1.3</ecNumber>
    </submittedName>
</protein>
<dbReference type="GO" id="GO:0009090">
    <property type="term" value="P:homoserine biosynthetic process"/>
    <property type="evidence" value="ECO:0007669"/>
    <property type="project" value="TreeGrafter"/>
</dbReference>
<dbReference type="PANTHER" id="PTHR43070">
    <property type="match status" value="1"/>
</dbReference>
<evidence type="ECO:0000313" key="6">
    <source>
        <dbReference type="Proteomes" id="UP000054498"/>
    </source>
</evidence>
<keyword evidence="2" id="KW-0521">NADP</keyword>
<sequence>MEIQSNQAIQHVSDGARCAPAGSRAPRSAAPRPTGRRTLAAPVRAVLAEGARAAPADGCPRGAQWVVHKFGGTCMASAERVNGAARLIIDDPAEGKVVVLSAMGSTKESPIKVTDLILNMVSRAAKQDAAFLVDLASLQEKHVSAAKALLGEGPALSSFIARLLEDIGNLKAMLQAICIAGTQTEAFVDFVVGHGELWSAQLMALACQQMGADAVFMDTRDVLVVSPTSDGTSVDLDEDASNAKLDAWFKKHGSHRIVIATGFIAKNKE</sequence>
<dbReference type="AlphaFoldDB" id="A0A0D2MZ57"/>
<name>A0A0D2MZ57_9CHLO</name>
<keyword evidence="1" id="KW-0791">Threonine biosynthesis</keyword>
<dbReference type="InterPro" id="IPR001048">
    <property type="entry name" value="Asp/Glu/Uridylate_kinase"/>
</dbReference>
<feature type="region of interest" description="Disordered" evidence="3">
    <location>
        <begin position="1"/>
        <end position="38"/>
    </location>
</feature>
<evidence type="ECO:0000256" key="1">
    <source>
        <dbReference type="ARBA" id="ARBA00022697"/>
    </source>
</evidence>
<keyword evidence="5" id="KW-0808">Transferase</keyword>
<organism evidence="5 6">
    <name type="scientific">Monoraphidium neglectum</name>
    <dbReference type="NCBI Taxonomy" id="145388"/>
    <lineage>
        <taxon>Eukaryota</taxon>
        <taxon>Viridiplantae</taxon>
        <taxon>Chlorophyta</taxon>
        <taxon>core chlorophytes</taxon>
        <taxon>Chlorophyceae</taxon>
        <taxon>CS clade</taxon>
        <taxon>Sphaeropleales</taxon>
        <taxon>Selenastraceae</taxon>
        <taxon>Monoraphidium</taxon>
    </lineage>
</organism>
<dbReference type="InterPro" id="IPR011147">
    <property type="entry name" value="Bifunc_Aspkin/hSer_DH"/>
</dbReference>
<dbReference type="PANTHER" id="PTHR43070:SF5">
    <property type="entry name" value="HOMOSERINE DEHYDROGENASE"/>
    <property type="match status" value="1"/>
</dbReference>
<accession>A0A0D2MZ57</accession>
<feature type="domain" description="Aspartate/glutamate/uridylate kinase" evidence="4">
    <location>
        <begin position="65"/>
        <end position="267"/>
    </location>
</feature>
<dbReference type="STRING" id="145388.A0A0D2MZ57"/>
<feature type="compositionally biased region" description="Low complexity" evidence="3">
    <location>
        <begin position="16"/>
        <end position="38"/>
    </location>
</feature>
<feature type="compositionally biased region" description="Polar residues" evidence="3">
    <location>
        <begin position="1"/>
        <end position="10"/>
    </location>
</feature>
<dbReference type="EMBL" id="KK100485">
    <property type="protein sequence ID" value="KIZ05587.1"/>
    <property type="molecule type" value="Genomic_DNA"/>
</dbReference>
<keyword evidence="5" id="KW-0418">Kinase</keyword>
<gene>
    <name evidence="5" type="ORF">MNEG_2363</name>
</gene>
<evidence type="ECO:0000259" key="4">
    <source>
        <dbReference type="Pfam" id="PF00696"/>
    </source>
</evidence>